<gene>
    <name evidence="4" type="ORF">MVES_000318</name>
</gene>
<reference evidence="4 5" key="1">
    <citation type="submission" date="2017-10" db="EMBL/GenBank/DDBJ databases">
        <title>A novel species of cold-tolerant Malassezia isolated from bats.</title>
        <authorList>
            <person name="Lorch J.M."/>
            <person name="Palmer J.M."/>
            <person name="Vanderwolf K.J."/>
            <person name="Schmidt K.Z."/>
            <person name="Verant M.L."/>
            <person name="Weller T.J."/>
            <person name="Blehert D.S."/>
        </authorList>
    </citation>
    <scope>NUCLEOTIDE SEQUENCE [LARGE SCALE GENOMIC DNA]</scope>
    <source>
        <strain evidence="4 5">NWHC:44797-103</strain>
    </source>
</reference>
<name>A0A2N1JFJ4_9BASI</name>
<sequence length="156" mass="17272">MSRHAAPRYADGVTTHKSHQAPHFSSRRGTQDLLVYYCLCGEFVLVCNTALEDLPLRPLDHSHILRALDSAKADDGVRQHADIYKISASQGKGQMLQRPDGSLERQYDFRCTRCNLPIGYEHTPPPLKSGGTFTFILPGALTQGVAPPNALLETMR</sequence>
<dbReference type="InterPro" id="IPR029704">
    <property type="entry name" value="STEEP-like"/>
</dbReference>
<proteinExistence type="inferred from homology"/>
<dbReference type="PANTHER" id="PTHR46355">
    <property type="entry name" value="UPF0428 PROTEIN CXORF56"/>
    <property type="match status" value="1"/>
</dbReference>
<dbReference type="PANTHER" id="PTHR46355:SF1">
    <property type="entry name" value="STING ER EXIT PROTEIN"/>
    <property type="match status" value="1"/>
</dbReference>
<feature type="domain" description="STEEP1" evidence="3">
    <location>
        <begin position="29"/>
        <end position="143"/>
    </location>
</feature>
<feature type="region of interest" description="Disordered" evidence="2">
    <location>
        <begin position="1"/>
        <end position="24"/>
    </location>
</feature>
<dbReference type="GO" id="GO:0005737">
    <property type="term" value="C:cytoplasm"/>
    <property type="evidence" value="ECO:0007669"/>
    <property type="project" value="GOC"/>
</dbReference>
<dbReference type="Proteomes" id="UP000232875">
    <property type="component" value="Unassembled WGS sequence"/>
</dbReference>
<dbReference type="Pfam" id="PF25809">
    <property type="entry name" value="STEEP1"/>
    <property type="match status" value="1"/>
</dbReference>
<dbReference type="AlphaFoldDB" id="A0A2N1JFJ4"/>
<evidence type="ECO:0000256" key="1">
    <source>
        <dbReference type="ARBA" id="ARBA00024205"/>
    </source>
</evidence>
<organism evidence="4 5">
    <name type="scientific">Malassezia vespertilionis</name>
    <dbReference type="NCBI Taxonomy" id="2020962"/>
    <lineage>
        <taxon>Eukaryota</taxon>
        <taxon>Fungi</taxon>
        <taxon>Dikarya</taxon>
        <taxon>Basidiomycota</taxon>
        <taxon>Ustilaginomycotina</taxon>
        <taxon>Malasseziomycetes</taxon>
        <taxon>Malasseziales</taxon>
        <taxon>Malasseziaceae</taxon>
        <taxon>Malassezia</taxon>
    </lineage>
</organism>
<evidence type="ECO:0000313" key="5">
    <source>
        <dbReference type="Proteomes" id="UP000232875"/>
    </source>
</evidence>
<dbReference type="InterPro" id="IPR057965">
    <property type="entry name" value="STEEP1_dom"/>
</dbReference>
<accession>A0A2N1JFJ4</accession>
<dbReference type="EMBL" id="KZ454987">
    <property type="protein sequence ID" value="PKI85321.1"/>
    <property type="molecule type" value="Genomic_DNA"/>
</dbReference>
<dbReference type="STRING" id="2020962.A0A2N1JFJ4"/>
<comment type="similarity">
    <text evidence="1">Belongs to the STEEP1 family.</text>
</comment>
<protein>
    <recommendedName>
        <fullName evidence="3">STEEP1 domain-containing protein</fullName>
    </recommendedName>
</protein>
<evidence type="ECO:0000256" key="2">
    <source>
        <dbReference type="SAM" id="MobiDB-lite"/>
    </source>
</evidence>
<evidence type="ECO:0000313" key="4">
    <source>
        <dbReference type="EMBL" id="PKI85321.1"/>
    </source>
</evidence>
<dbReference type="OrthoDB" id="418131at2759"/>
<keyword evidence="5" id="KW-1185">Reference proteome</keyword>
<dbReference type="GO" id="GO:0006888">
    <property type="term" value="P:endoplasmic reticulum to Golgi vesicle-mediated transport"/>
    <property type="evidence" value="ECO:0007669"/>
    <property type="project" value="TreeGrafter"/>
</dbReference>
<dbReference type="GO" id="GO:0090158">
    <property type="term" value="P:endoplasmic reticulum membrane organization"/>
    <property type="evidence" value="ECO:0007669"/>
    <property type="project" value="TreeGrafter"/>
</dbReference>
<evidence type="ECO:0000259" key="3">
    <source>
        <dbReference type="Pfam" id="PF25809"/>
    </source>
</evidence>